<comment type="caution">
    <text evidence="2">The sequence shown here is derived from an EMBL/GenBank/DDBJ whole genome shotgun (WGS) entry which is preliminary data.</text>
</comment>
<dbReference type="Gene3D" id="1.10.340.70">
    <property type="match status" value="1"/>
</dbReference>
<dbReference type="Pfam" id="PF17921">
    <property type="entry name" value="Integrase_H2C2"/>
    <property type="match status" value="1"/>
</dbReference>
<gene>
    <name evidence="2" type="ORF">Tci_019640</name>
</gene>
<feature type="domain" description="Integrase zinc-binding" evidence="1">
    <location>
        <begin position="33"/>
        <end position="85"/>
    </location>
</feature>
<evidence type="ECO:0000313" key="2">
    <source>
        <dbReference type="EMBL" id="GEU47662.1"/>
    </source>
</evidence>
<dbReference type="GO" id="GO:0003964">
    <property type="term" value="F:RNA-directed DNA polymerase activity"/>
    <property type="evidence" value="ECO:0007669"/>
    <property type="project" value="UniProtKB-KW"/>
</dbReference>
<dbReference type="PANTHER" id="PTHR47266">
    <property type="entry name" value="ENDONUCLEASE-RELATED"/>
    <property type="match status" value="1"/>
</dbReference>
<dbReference type="InterPro" id="IPR041588">
    <property type="entry name" value="Integrase_H2C2"/>
</dbReference>
<dbReference type="EMBL" id="BKCJ010002304">
    <property type="protein sequence ID" value="GEU47662.1"/>
    <property type="molecule type" value="Genomic_DNA"/>
</dbReference>
<proteinExistence type="predicted"/>
<dbReference type="InterPro" id="IPR052160">
    <property type="entry name" value="Gypsy_RT_Integrase-like"/>
</dbReference>
<keyword evidence="2" id="KW-0808">Transferase</keyword>
<keyword evidence="2" id="KW-0695">RNA-directed DNA polymerase</keyword>
<keyword evidence="2" id="KW-0548">Nucleotidyltransferase</keyword>
<organism evidence="2">
    <name type="scientific">Tanacetum cinerariifolium</name>
    <name type="common">Dalmatian daisy</name>
    <name type="synonym">Chrysanthemum cinerariifolium</name>
    <dbReference type="NCBI Taxonomy" id="118510"/>
    <lineage>
        <taxon>Eukaryota</taxon>
        <taxon>Viridiplantae</taxon>
        <taxon>Streptophyta</taxon>
        <taxon>Embryophyta</taxon>
        <taxon>Tracheophyta</taxon>
        <taxon>Spermatophyta</taxon>
        <taxon>Magnoliopsida</taxon>
        <taxon>eudicotyledons</taxon>
        <taxon>Gunneridae</taxon>
        <taxon>Pentapetalae</taxon>
        <taxon>asterids</taxon>
        <taxon>campanulids</taxon>
        <taxon>Asterales</taxon>
        <taxon>Asteraceae</taxon>
        <taxon>Asteroideae</taxon>
        <taxon>Anthemideae</taxon>
        <taxon>Anthemidinae</taxon>
        <taxon>Tanacetum</taxon>
    </lineage>
</organism>
<name>A0A6L2KG66_TANCI</name>
<dbReference type="AlphaFoldDB" id="A0A6L2KG66"/>
<sequence length="215" mass="25403">MIKKDIPKEELEPRMDGTLCFNDRSWLPCYGDLRILIMHKSHKSKYSIHLGSDKMYQDLKKLYWWPNMKANIATYVSKYSTCAKTDEQSERTIQTLEDMLRAWVINFGKGWVNHLLIVEFSYNNSYYARIKRHANEPLVVPLDGLHIDDKLHLVKEPVVIMDGDIKLLKQNRIPIVKGRWNSRRGLEFTWERVDQFRKKYPRLFTKTAPSSIAVS</sequence>
<reference evidence="2" key="1">
    <citation type="journal article" date="2019" name="Sci. Rep.">
        <title>Draft genome of Tanacetum cinerariifolium, the natural source of mosquito coil.</title>
        <authorList>
            <person name="Yamashiro T."/>
            <person name="Shiraishi A."/>
            <person name="Satake H."/>
            <person name="Nakayama K."/>
        </authorList>
    </citation>
    <scope>NUCLEOTIDE SEQUENCE</scope>
</reference>
<evidence type="ECO:0000259" key="1">
    <source>
        <dbReference type="Pfam" id="PF17921"/>
    </source>
</evidence>
<accession>A0A6L2KG66</accession>
<protein>
    <submittedName>
        <fullName evidence="2">Reverse transcriptase domain-containing protein</fullName>
    </submittedName>
</protein>